<sequence>MPTHTTRIAQTSTEVKKLYKKNGPGLSERQQRQLERAADLEQRAQFLREREERSKANKKKREQKERKEEALRRQNGVGLATQMVGYSHTQAKMKKGMEAFTGYKKKREVREDEQKKKEHEVLKQLEAVMEEEVVKEPWDDDDVFDAPVPTTRTDDQFDDDLDDETLLELHDKVMSDPVEEMIEPPEPQPIVSSAPVTRSPKLVDASQKDMSFVRLHGPVNKMVDSLLNKLPETLVELLSHDCSVDPATWDPSPSLLHKLNPSGFPPHRLRIKVGCAVSLLRDLNTSSQLSKSQHLQILRIEQERLECLVLDGQLEGTKAFLTKVSFFAKHRNEDKCAYKRIQFPIQISMDYATPPIIRKAGQSGFKKPTPTGQPPQLLYTPVKRPDPMPTKKARTQLQRNPSFKLPGLPASKTSTVAVLPQAPISPTSILDGWDDFLDTATQIARDLSSEPSSSSKAITKPLSAPRLPVVPAPLAKPSLPLLSTDEFDFLSEDLDISPILPQNNLVPNPQSKNSNGTLDVLEKPQRVNPAPAKPQDMAAVIVASASKPPVTSMKPPGNPPPKRKFTETSSETTRTATYKHYQNNPTPKKINVAPVKSAAMTAIRNTATNRATSRADPKEFMNAPAKGMPSFSDFGISTQEAVSLFDDDDDFAFGSPPVMV</sequence>
<accession>A0AAN6RL68</accession>
<evidence type="ECO:0000256" key="1">
    <source>
        <dbReference type="SAM" id="MobiDB-lite"/>
    </source>
</evidence>
<proteinExistence type="predicted"/>
<dbReference type="PANTHER" id="PTHR10492">
    <property type="match status" value="1"/>
</dbReference>
<feature type="compositionally biased region" description="Polar residues" evidence="1">
    <location>
        <begin position="1"/>
        <end position="13"/>
    </location>
</feature>
<protein>
    <recommendedName>
        <fullName evidence="2">DNA helicase Pif1-like 2B domain-containing protein</fullName>
    </recommendedName>
</protein>
<dbReference type="Pfam" id="PF21530">
    <property type="entry name" value="Pif1_2B_dom"/>
    <property type="match status" value="1"/>
</dbReference>
<feature type="compositionally biased region" description="Basic and acidic residues" evidence="1">
    <location>
        <begin position="62"/>
        <end position="72"/>
    </location>
</feature>
<feature type="region of interest" description="Disordered" evidence="1">
    <location>
        <begin position="547"/>
        <end position="572"/>
    </location>
</feature>
<evidence type="ECO:0000259" key="2">
    <source>
        <dbReference type="Pfam" id="PF21530"/>
    </source>
</evidence>
<dbReference type="AlphaFoldDB" id="A0AAN6RL68"/>
<evidence type="ECO:0000313" key="3">
    <source>
        <dbReference type="EMBL" id="KAK3215812.1"/>
    </source>
</evidence>
<feature type="domain" description="DNA helicase Pif1-like 2B" evidence="2">
    <location>
        <begin position="255"/>
        <end position="288"/>
    </location>
</feature>
<name>A0AAN6RL68_9PLEO</name>
<evidence type="ECO:0000313" key="4">
    <source>
        <dbReference type="Proteomes" id="UP001280581"/>
    </source>
</evidence>
<gene>
    <name evidence="3" type="ORF">GRF29_8g1128665</name>
</gene>
<keyword evidence="4" id="KW-1185">Reference proteome</keyword>
<dbReference type="EMBL" id="WVTA01000002">
    <property type="protein sequence ID" value="KAK3215812.1"/>
    <property type="molecule type" value="Genomic_DNA"/>
</dbReference>
<dbReference type="Proteomes" id="UP001280581">
    <property type="component" value="Unassembled WGS sequence"/>
</dbReference>
<comment type="caution">
    <text evidence="3">The sequence shown here is derived from an EMBL/GenBank/DDBJ whole genome shotgun (WGS) entry which is preliminary data.</text>
</comment>
<feature type="region of interest" description="Disordered" evidence="1">
    <location>
        <begin position="363"/>
        <end position="396"/>
    </location>
</feature>
<reference evidence="3 4" key="1">
    <citation type="submission" date="2021-02" db="EMBL/GenBank/DDBJ databases">
        <title>Genome assembly of Pseudopithomyces chartarum.</title>
        <authorList>
            <person name="Jauregui R."/>
            <person name="Singh J."/>
            <person name="Voisey C."/>
        </authorList>
    </citation>
    <scope>NUCLEOTIDE SEQUENCE [LARGE SCALE GENOMIC DNA]</scope>
    <source>
        <strain evidence="3 4">AGR01</strain>
    </source>
</reference>
<feature type="region of interest" description="Disordered" evidence="1">
    <location>
        <begin position="1"/>
        <end position="83"/>
    </location>
</feature>
<feature type="compositionally biased region" description="Basic and acidic residues" evidence="1">
    <location>
        <begin position="29"/>
        <end position="55"/>
    </location>
</feature>
<dbReference type="InterPro" id="IPR049163">
    <property type="entry name" value="Pif1-like_2B_dom"/>
</dbReference>
<dbReference type="PANTHER" id="PTHR10492:SF94">
    <property type="entry name" value="ATP-DEPENDENT DNA HELICASE"/>
    <property type="match status" value="1"/>
</dbReference>
<organism evidence="3 4">
    <name type="scientific">Pseudopithomyces chartarum</name>
    <dbReference type="NCBI Taxonomy" id="1892770"/>
    <lineage>
        <taxon>Eukaryota</taxon>
        <taxon>Fungi</taxon>
        <taxon>Dikarya</taxon>
        <taxon>Ascomycota</taxon>
        <taxon>Pezizomycotina</taxon>
        <taxon>Dothideomycetes</taxon>
        <taxon>Pleosporomycetidae</taxon>
        <taxon>Pleosporales</taxon>
        <taxon>Massarineae</taxon>
        <taxon>Didymosphaeriaceae</taxon>
        <taxon>Pseudopithomyces</taxon>
    </lineage>
</organism>